<comment type="subcellular location">
    <subcellularLocation>
        <location evidence="17">Cytoplasm</location>
    </subcellularLocation>
</comment>
<dbReference type="GO" id="GO:0000287">
    <property type="term" value="F:magnesium ion binding"/>
    <property type="evidence" value="ECO:0007669"/>
    <property type="project" value="UniProtKB-UniRule"/>
</dbReference>
<feature type="binding site" evidence="17">
    <location>
        <position position="224"/>
    </location>
    <ligand>
        <name>Mg(2+)</name>
        <dbReference type="ChEBI" id="CHEBI:18420"/>
    </ligand>
</feature>
<dbReference type="GO" id="GO:0008360">
    <property type="term" value="P:regulation of cell shape"/>
    <property type="evidence" value="ECO:0007669"/>
    <property type="project" value="UniProtKB-KW"/>
</dbReference>
<evidence type="ECO:0000259" key="18">
    <source>
        <dbReference type="Pfam" id="PF12804"/>
    </source>
</evidence>
<dbReference type="GO" id="GO:0019134">
    <property type="term" value="F:glucosamine-1-phosphate N-acetyltransferase activity"/>
    <property type="evidence" value="ECO:0007669"/>
    <property type="project" value="UniProtKB-UniRule"/>
</dbReference>
<evidence type="ECO:0000256" key="12">
    <source>
        <dbReference type="ARBA" id="ARBA00023315"/>
    </source>
</evidence>
<dbReference type="GO" id="GO:0009252">
    <property type="term" value="P:peptidoglycan biosynthetic process"/>
    <property type="evidence" value="ECO:0007669"/>
    <property type="project" value="UniProtKB-UniRule"/>
</dbReference>
<protein>
    <recommendedName>
        <fullName evidence="17">Bifunctional protein GlmU</fullName>
    </recommendedName>
    <domain>
        <recommendedName>
            <fullName evidence="17">UDP-N-acetylglucosamine pyrophosphorylase</fullName>
            <ecNumber evidence="17">2.7.7.23</ecNumber>
        </recommendedName>
        <alternativeName>
            <fullName evidence="17">N-acetylglucosamine-1-phosphate uridyltransferase</fullName>
        </alternativeName>
    </domain>
    <domain>
        <recommendedName>
            <fullName evidence="17">Glucosamine-1-phosphate N-acetyltransferase</fullName>
            <ecNumber evidence="17">2.3.1.157</ecNumber>
        </recommendedName>
    </domain>
</protein>
<feature type="binding site" evidence="17">
    <location>
        <position position="73"/>
    </location>
    <ligand>
        <name>UDP-N-acetyl-alpha-D-glucosamine</name>
        <dbReference type="ChEBI" id="CHEBI:57705"/>
    </ligand>
</feature>
<keyword evidence="4 17" id="KW-0808">Transferase</keyword>
<dbReference type="UniPathway" id="UPA00973"/>
<dbReference type="EMBL" id="SMSE01000001">
    <property type="protein sequence ID" value="TDG15732.1"/>
    <property type="molecule type" value="Genomic_DNA"/>
</dbReference>
<name>A0A4R5LWB7_9GAMM</name>
<evidence type="ECO:0000256" key="4">
    <source>
        <dbReference type="ARBA" id="ARBA00022679"/>
    </source>
</evidence>
<evidence type="ECO:0000256" key="10">
    <source>
        <dbReference type="ARBA" id="ARBA00022984"/>
    </source>
</evidence>
<comment type="subunit">
    <text evidence="17">Homotrimer.</text>
</comment>
<evidence type="ECO:0000256" key="7">
    <source>
        <dbReference type="ARBA" id="ARBA00022737"/>
    </source>
</evidence>
<dbReference type="CDD" id="cd02540">
    <property type="entry name" value="GT2_GlmU_N_bac"/>
    <property type="match status" value="1"/>
</dbReference>
<comment type="pathway">
    <text evidence="17">Nucleotide-sugar biosynthesis; UDP-N-acetyl-alpha-D-glucosamine biosynthesis; UDP-N-acetyl-alpha-D-glucosamine from N-acetyl-alpha-D-glucosamine 1-phosphate: step 1/1.</text>
</comment>
<evidence type="ECO:0000256" key="11">
    <source>
        <dbReference type="ARBA" id="ARBA00023268"/>
    </source>
</evidence>
<dbReference type="Pfam" id="PF12804">
    <property type="entry name" value="NTP_transf_3"/>
    <property type="match status" value="1"/>
</dbReference>
<proteinExistence type="inferred from homology"/>
<evidence type="ECO:0000256" key="5">
    <source>
        <dbReference type="ARBA" id="ARBA00022695"/>
    </source>
</evidence>
<dbReference type="GO" id="GO:0006048">
    <property type="term" value="P:UDP-N-acetylglucosamine biosynthetic process"/>
    <property type="evidence" value="ECO:0007669"/>
    <property type="project" value="UniProtKB-UniPathway"/>
</dbReference>
<evidence type="ECO:0000313" key="20">
    <source>
        <dbReference type="EMBL" id="TDG15732.1"/>
    </source>
</evidence>
<feature type="binding site" evidence="17">
    <location>
        <position position="420"/>
    </location>
    <ligand>
        <name>acetyl-CoA</name>
        <dbReference type="ChEBI" id="CHEBI:57288"/>
    </ligand>
</feature>
<feature type="binding site" evidence="17">
    <location>
        <position position="102"/>
    </location>
    <ligand>
        <name>Mg(2+)</name>
        <dbReference type="ChEBI" id="CHEBI:18420"/>
    </ligand>
</feature>
<dbReference type="GO" id="GO:0003977">
    <property type="term" value="F:UDP-N-acetylglucosamine diphosphorylase activity"/>
    <property type="evidence" value="ECO:0007669"/>
    <property type="project" value="UniProtKB-UniRule"/>
</dbReference>
<dbReference type="SUPFAM" id="SSF53448">
    <property type="entry name" value="Nucleotide-diphospho-sugar transferases"/>
    <property type="match status" value="1"/>
</dbReference>
<evidence type="ECO:0000256" key="8">
    <source>
        <dbReference type="ARBA" id="ARBA00022842"/>
    </source>
</evidence>
<feature type="domain" description="Mannose-1-phosphate guanyltransferase C-terminal" evidence="19">
    <location>
        <begin position="265"/>
        <end position="343"/>
    </location>
</feature>
<evidence type="ECO:0000256" key="9">
    <source>
        <dbReference type="ARBA" id="ARBA00022960"/>
    </source>
</evidence>
<feature type="binding site" evidence="17">
    <location>
        <position position="224"/>
    </location>
    <ligand>
        <name>UDP-N-acetyl-alpha-D-glucosamine</name>
        <dbReference type="ChEBI" id="CHEBI:57705"/>
    </ligand>
</feature>
<feature type="domain" description="MobA-like NTP transferase" evidence="18">
    <location>
        <begin position="5"/>
        <end position="126"/>
    </location>
</feature>
<evidence type="ECO:0000256" key="17">
    <source>
        <dbReference type="HAMAP-Rule" id="MF_01631"/>
    </source>
</evidence>
<evidence type="ECO:0000256" key="1">
    <source>
        <dbReference type="ARBA" id="ARBA00007707"/>
    </source>
</evidence>
<comment type="pathway">
    <text evidence="17">Nucleotide-sugar biosynthesis; UDP-N-acetyl-alpha-D-glucosamine biosynthesis; N-acetyl-alpha-D-glucosamine 1-phosphate from alpha-D-glucosamine 6-phosphate (route II): step 2/2.</text>
</comment>
<dbReference type="RefSeq" id="WP_133210477.1">
    <property type="nucleotide sequence ID" value="NZ_SMSE01000001.1"/>
</dbReference>
<keyword evidence="3 17" id="KW-0963">Cytoplasm</keyword>
<feature type="binding site" evidence="17">
    <location>
        <position position="374"/>
    </location>
    <ligand>
        <name>UDP-N-acetyl-alpha-D-glucosamine</name>
        <dbReference type="ChEBI" id="CHEBI:57705"/>
    </ligand>
</feature>
<feature type="binding site" evidence="17">
    <location>
        <position position="22"/>
    </location>
    <ligand>
        <name>UDP-N-acetyl-alpha-D-glucosamine</name>
        <dbReference type="ChEBI" id="CHEBI:57705"/>
    </ligand>
</feature>
<dbReference type="HAMAP" id="MF_01631">
    <property type="entry name" value="GlmU"/>
    <property type="match status" value="1"/>
</dbReference>
<comment type="cofactor">
    <cofactor evidence="17">
        <name>Mg(2+)</name>
        <dbReference type="ChEBI" id="CHEBI:18420"/>
    </cofactor>
    <text evidence="17">Binds 1 Mg(2+) ion per subunit.</text>
</comment>
<dbReference type="Proteomes" id="UP000295554">
    <property type="component" value="Unassembled WGS sequence"/>
</dbReference>
<comment type="pathway">
    <text evidence="17">Bacterial outer membrane biogenesis; LPS lipid A biosynthesis.</text>
</comment>
<dbReference type="GO" id="GO:0071555">
    <property type="term" value="P:cell wall organization"/>
    <property type="evidence" value="ECO:0007669"/>
    <property type="project" value="UniProtKB-KW"/>
</dbReference>
<dbReference type="EC" id="2.3.1.157" evidence="17"/>
<dbReference type="CDD" id="cd03353">
    <property type="entry name" value="LbH_GlmU_C"/>
    <property type="match status" value="1"/>
</dbReference>
<dbReference type="InterPro" id="IPR011004">
    <property type="entry name" value="Trimer_LpxA-like_sf"/>
</dbReference>
<feature type="binding site" evidence="17">
    <location>
        <begin position="100"/>
        <end position="102"/>
    </location>
    <ligand>
        <name>UDP-N-acetyl-alpha-D-glucosamine</name>
        <dbReference type="ChEBI" id="CHEBI:57705"/>
    </ligand>
</feature>
<dbReference type="EC" id="2.7.7.23" evidence="17"/>
<dbReference type="UniPathway" id="UPA00113">
    <property type="reaction ID" value="UER00532"/>
</dbReference>
<comment type="catalytic activity">
    <reaction evidence="14 17">
        <text>alpha-D-glucosamine 1-phosphate + acetyl-CoA = N-acetyl-alpha-D-glucosamine 1-phosphate + CoA + H(+)</text>
        <dbReference type="Rhea" id="RHEA:13725"/>
        <dbReference type="ChEBI" id="CHEBI:15378"/>
        <dbReference type="ChEBI" id="CHEBI:57287"/>
        <dbReference type="ChEBI" id="CHEBI:57288"/>
        <dbReference type="ChEBI" id="CHEBI:57776"/>
        <dbReference type="ChEBI" id="CHEBI:58516"/>
        <dbReference type="EC" id="2.3.1.157"/>
    </reaction>
</comment>
<feature type="binding site" evidence="17">
    <location>
        <position position="437"/>
    </location>
    <ligand>
        <name>acetyl-CoA</name>
        <dbReference type="ChEBI" id="CHEBI:57288"/>
    </ligand>
</feature>
<comment type="similarity">
    <text evidence="1 17">In the C-terminal section; belongs to the transferase hexapeptide repeat family.</text>
</comment>
<organism evidence="20 21">
    <name type="scientific">Seongchinamella unica</name>
    <dbReference type="NCBI Taxonomy" id="2547392"/>
    <lineage>
        <taxon>Bacteria</taxon>
        <taxon>Pseudomonadati</taxon>
        <taxon>Pseudomonadota</taxon>
        <taxon>Gammaproteobacteria</taxon>
        <taxon>Cellvibrionales</taxon>
        <taxon>Halieaceae</taxon>
        <taxon>Seongchinamella</taxon>
    </lineage>
</organism>
<feature type="binding site" evidence="17">
    <location>
        <position position="151"/>
    </location>
    <ligand>
        <name>UDP-N-acetyl-alpha-D-glucosamine</name>
        <dbReference type="ChEBI" id="CHEBI:57705"/>
    </ligand>
</feature>
<keyword evidence="11 17" id="KW-0511">Multifunctional enzyme</keyword>
<evidence type="ECO:0000256" key="6">
    <source>
        <dbReference type="ARBA" id="ARBA00022723"/>
    </source>
</evidence>
<keyword evidence="7 17" id="KW-0677">Repeat</keyword>
<feature type="active site" description="Proton acceptor" evidence="17">
    <location>
        <position position="360"/>
    </location>
</feature>
<feature type="region of interest" description="Pyrophosphorylase" evidence="17">
    <location>
        <begin position="1"/>
        <end position="226"/>
    </location>
</feature>
<dbReference type="PANTHER" id="PTHR43584:SF3">
    <property type="entry name" value="BIFUNCTIONAL PROTEIN GLMU"/>
    <property type="match status" value="1"/>
</dbReference>
<keyword evidence="8 17" id="KW-0460">Magnesium</keyword>
<dbReference type="GO" id="GO:0000902">
    <property type="term" value="P:cell morphogenesis"/>
    <property type="evidence" value="ECO:0007669"/>
    <property type="project" value="UniProtKB-UniRule"/>
</dbReference>
<keyword evidence="10 17" id="KW-0573">Peptidoglycan synthesis</keyword>
<gene>
    <name evidence="17 20" type="primary">glmU</name>
    <name evidence="20" type="ORF">E2F43_05770</name>
</gene>
<evidence type="ECO:0000256" key="13">
    <source>
        <dbReference type="ARBA" id="ARBA00023316"/>
    </source>
</evidence>
<feature type="binding site" evidence="17">
    <location>
        <position position="330"/>
    </location>
    <ligand>
        <name>UDP-N-acetyl-alpha-D-glucosamine</name>
        <dbReference type="ChEBI" id="CHEBI:57705"/>
    </ligand>
</feature>
<dbReference type="InterPro" id="IPR038009">
    <property type="entry name" value="GlmU_C_LbH"/>
</dbReference>
<dbReference type="Gene3D" id="2.160.10.10">
    <property type="entry name" value="Hexapeptide repeat proteins"/>
    <property type="match status" value="1"/>
</dbReference>
<feature type="binding site" evidence="17">
    <location>
        <position position="166"/>
    </location>
    <ligand>
        <name>UDP-N-acetyl-alpha-D-glucosamine</name>
        <dbReference type="ChEBI" id="CHEBI:57705"/>
    </ligand>
</feature>
<feature type="binding site" evidence="17">
    <location>
        <position position="363"/>
    </location>
    <ligand>
        <name>UDP-N-acetyl-alpha-D-glucosamine</name>
        <dbReference type="ChEBI" id="CHEBI:57705"/>
    </ligand>
</feature>
<feature type="binding site" evidence="17">
    <location>
        <position position="136"/>
    </location>
    <ligand>
        <name>UDP-N-acetyl-alpha-D-glucosamine</name>
        <dbReference type="ChEBI" id="CHEBI:57705"/>
    </ligand>
</feature>
<dbReference type="InterPro" id="IPR029044">
    <property type="entry name" value="Nucleotide-diphossugar_trans"/>
</dbReference>
<keyword evidence="21" id="KW-1185">Reference proteome</keyword>
<sequence length="456" mass="47749">MNLEVIILAAGQGTRMKSSLPKVLHPVAGRPMLQHVVDTARELAPAAIHVVVGHGAGAVEAAMAGQALNWVRQEQQLGTGHAVLQALPAVKPESAVLVLYGDVPLLSPETLRALVEQAREGPALLTARVGSPAGYGRILRDADGALLEVVEHKDATADQLEINEINSGVLAAPASDLNKYLPAVGNANSQGEYYLPDVLSMAVAEGSQVHTQLAGSELEILGVNDRLQLSQVEREFQLRQAHALLREGVYLADPSRLDVRGSLRCGQDVRIDVNVVIEGEVTLGDGVRVGPNCVLCNTEVAAGATIHAMSHLEEAVVGARASVGPFARLRPGTVLAEEARVGNFVETKKASIGVGSKVNHLTYIGDCEMGDGVNVGAGTITCNYDGVNKHRTHLGDGVFIGSNSTLVAPLEVADGGFVGAGSTVTRAVAENELAVSRARQRNIAGWQRPGKKDGEG</sequence>
<feature type="binding site" evidence="17">
    <location>
        <position position="402"/>
    </location>
    <ligand>
        <name>acetyl-CoA</name>
        <dbReference type="ChEBI" id="CHEBI:57288"/>
    </ligand>
</feature>
<evidence type="ECO:0000256" key="2">
    <source>
        <dbReference type="ARBA" id="ARBA00007947"/>
    </source>
</evidence>
<feature type="binding site" evidence="17">
    <location>
        <position position="348"/>
    </location>
    <ligand>
        <name>UDP-N-acetyl-alpha-D-glucosamine</name>
        <dbReference type="ChEBI" id="CHEBI:57705"/>
    </ligand>
</feature>
<accession>A0A4R5LWB7</accession>
<feature type="region of interest" description="N-acetyltransferase" evidence="17">
    <location>
        <begin position="248"/>
        <end position="456"/>
    </location>
</feature>
<feature type="binding site" evidence="17">
    <location>
        <begin position="383"/>
        <end position="384"/>
    </location>
    <ligand>
        <name>acetyl-CoA</name>
        <dbReference type="ChEBI" id="CHEBI:57288"/>
    </ligand>
</feature>
<keyword evidence="12 17" id="KW-0012">Acyltransferase</keyword>
<dbReference type="GO" id="GO:0016020">
    <property type="term" value="C:membrane"/>
    <property type="evidence" value="ECO:0007669"/>
    <property type="project" value="GOC"/>
</dbReference>
<evidence type="ECO:0000259" key="19">
    <source>
        <dbReference type="Pfam" id="PF25087"/>
    </source>
</evidence>
<keyword evidence="13 17" id="KW-0961">Cell wall biogenesis/degradation</keyword>
<comment type="catalytic activity">
    <reaction evidence="15 17">
        <text>N-acetyl-alpha-D-glucosamine 1-phosphate + UTP + H(+) = UDP-N-acetyl-alpha-D-glucosamine + diphosphate</text>
        <dbReference type="Rhea" id="RHEA:13509"/>
        <dbReference type="ChEBI" id="CHEBI:15378"/>
        <dbReference type="ChEBI" id="CHEBI:33019"/>
        <dbReference type="ChEBI" id="CHEBI:46398"/>
        <dbReference type="ChEBI" id="CHEBI:57705"/>
        <dbReference type="ChEBI" id="CHEBI:57776"/>
        <dbReference type="EC" id="2.7.7.23"/>
    </reaction>
</comment>
<dbReference type="GO" id="GO:0009245">
    <property type="term" value="P:lipid A biosynthetic process"/>
    <property type="evidence" value="ECO:0007669"/>
    <property type="project" value="UniProtKB-UniRule"/>
</dbReference>
<dbReference type="SUPFAM" id="SSF51161">
    <property type="entry name" value="Trimeric LpxA-like enzymes"/>
    <property type="match status" value="1"/>
</dbReference>
<dbReference type="OrthoDB" id="9775031at2"/>
<comment type="function">
    <text evidence="16 17">Catalyzes the last two sequential reactions in the de novo biosynthetic pathway for UDP-N-acetylglucosamine (UDP-GlcNAc). The C-terminal domain catalyzes the transfer of acetyl group from acetyl coenzyme A to glucosamine-1-phosphate (GlcN-1-P) to produce N-acetylglucosamine-1-phosphate (GlcNAc-1-P), which is converted into UDP-GlcNAc by the transfer of uridine 5-monophosphate (from uridine 5-triphosphate), a reaction catalyzed by the N-terminal domain.</text>
</comment>
<dbReference type="NCBIfam" id="TIGR01173">
    <property type="entry name" value="glmU"/>
    <property type="match status" value="1"/>
</dbReference>
<dbReference type="InterPro" id="IPR025877">
    <property type="entry name" value="MobA-like_NTP_Trfase"/>
</dbReference>
<dbReference type="InterPro" id="IPR056729">
    <property type="entry name" value="GMPPB_C"/>
</dbReference>
<dbReference type="PANTHER" id="PTHR43584">
    <property type="entry name" value="NUCLEOTIDYL TRANSFERASE"/>
    <property type="match status" value="1"/>
</dbReference>
<evidence type="ECO:0000256" key="14">
    <source>
        <dbReference type="ARBA" id="ARBA00048247"/>
    </source>
</evidence>
<dbReference type="InterPro" id="IPR050065">
    <property type="entry name" value="GlmU-like"/>
</dbReference>
<comment type="similarity">
    <text evidence="2 17">In the N-terminal section; belongs to the N-acetylglucosamine-1-phosphate uridyltransferase family.</text>
</comment>
<keyword evidence="6 17" id="KW-0479">Metal-binding</keyword>
<reference evidence="20 21" key="1">
    <citation type="submission" date="2019-03" db="EMBL/GenBank/DDBJ databases">
        <title>Seongchinamella monodicae gen. nov., sp. nov., a novel member of the Gammaproteobacteria isolated from a tidal mudflat of beach.</title>
        <authorList>
            <person name="Yang H.G."/>
            <person name="Kang J.W."/>
            <person name="Lee S.D."/>
        </authorList>
    </citation>
    <scope>NUCLEOTIDE SEQUENCE [LARGE SCALE GENOMIC DNA]</scope>
    <source>
        <strain evidence="20 21">GH4-78</strain>
    </source>
</reference>
<dbReference type="Gene3D" id="3.90.550.10">
    <property type="entry name" value="Spore Coat Polysaccharide Biosynthesis Protein SpsA, Chain A"/>
    <property type="match status" value="1"/>
</dbReference>
<dbReference type="AlphaFoldDB" id="A0A4R5LWB7"/>
<dbReference type="InterPro" id="IPR005882">
    <property type="entry name" value="Bifunctional_GlmU"/>
</dbReference>
<evidence type="ECO:0000256" key="3">
    <source>
        <dbReference type="ARBA" id="ARBA00022490"/>
    </source>
</evidence>
<feature type="binding site" evidence="17">
    <location>
        <position position="377"/>
    </location>
    <ligand>
        <name>acetyl-CoA</name>
        <dbReference type="ChEBI" id="CHEBI:57288"/>
    </ligand>
</feature>
<dbReference type="GO" id="GO:0005737">
    <property type="term" value="C:cytoplasm"/>
    <property type="evidence" value="ECO:0007669"/>
    <property type="project" value="UniProtKB-SubCell"/>
</dbReference>
<keyword evidence="9 17" id="KW-0133">Cell shape</keyword>
<evidence type="ECO:0000256" key="16">
    <source>
        <dbReference type="ARBA" id="ARBA00049628"/>
    </source>
</evidence>
<evidence type="ECO:0000256" key="15">
    <source>
        <dbReference type="ARBA" id="ARBA00048493"/>
    </source>
</evidence>
<feature type="region of interest" description="Linker" evidence="17">
    <location>
        <begin position="227"/>
        <end position="247"/>
    </location>
</feature>
<comment type="caution">
    <text evidence="20">The sequence shown here is derived from an EMBL/GenBank/DDBJ whole genome shotgun (WGS) entry which is preliminary data.</text>
</comment>
<feature type="binding site" evidence="17">
    <location>
        <begin position="8"/>
        <end position="11"/>
    </location>
    <ligand>
        <name>UDP-N-acetyl-alpha-D-glucosamine</name>
        <dbReference type="ChEBI" id="CHEBI:57705"/>
    </ligand>
</feature>
<keyword evidence="5 17" id="KW-0548">Nucleotidyltransferase</keyword>
<dbReference type="Pfam" id="PF25087">
    <property type="entry name" value="GMPPB_C"/>
    <property type="match status" value="1"/>
</dbReference>
<evidence type="ECO:0000313" key="21">
    <source>
        <dbReference type="Proteomes" id="UP000295554"/>
    </source>
</evidence>
<feature type="binding site" evidence="17">
    <location>
        <begin position="78"/>
        <end position="79"/>
    </location>
    <ligand>
        <name>UDP-N-acetyl-alpha-D-glucosamine</name>
        <dbReference type="ChEBI" id="CHEBI:57705"/>
    </ligand>
</feature>